<dbReference type="EMBL" id="AP019697">
    <property type="protein sequence ID" value="BBK24089.1"/>
    <property type="molecule type" value="Genomic_DNA"/>
</dbReference>
<feature type="domain" description="N-acetyltransferase" evidence="1">
    <location>
        <begin position="1"/>
        <end position="160"/>
    </location>
</feature>
<gene>
    <name evidence="2" type="primary">yxeL</name>
    <name evidence="2" type="ORF">Dia5BBH33_00240</name>
</gene>
<dbReference type="KEGG" id="dho:Dia5BBH33_00240"/>
<accession>A0A8D4UT72</accession>
<dbReference type="OrthoDB" id="8116329at2"/>
<dbReference type="RefSeq" id="WP_108850196.1">
    <property type="nucleotide sequence ID" value="NZ_AP019697.1"/>
</dbReference>
<protein>
    <submittedName>
        <fullName evidence="2">Putative N-acetyltransferase YxeL</fullName>
    </submittedName>
</protein>
<dbReference type="Gene3D" id="3.40.630.30">
    <property type="match status" value="1"/>
</dbReference>
<dbReference type="PROSITE" id="PS51186">
    <property type="entry name" value="GNAT"/>
    <property type="match status" value="1"/>
</dbReference>
<dbReference type="Proteomes" id="UP000320585">
    <property type="component" value="Chromosome"/>
</dbReference>
<dbReference type="GO" id="GO:0016747">
    <property type="term" value="F:acyltransferase activity, transferring groups other than amino-acyl groups"/>
    <property type="evidence" value="ECO:0007669"/>
    <property type="project" value="InterPro"/>
</dbReference>
<dbReference type="SUPFAM" id="SSF55729">
    <property type="entry name" value="Acyl-CoA N-acyltransferases (Nat)"/>
    <property type="match status" value="1"/>
</dbReference>
<keyword evidence="3" id="KW-1185">Reference proteome</keyword>
<sequence>MYRLLNVNDGHEYAALVHDAYQADGELGIDFAAVTLPEEKLIRGLILNPTYGLFIEGRLVSAITLRMPWVKEPGPYGVPHLGWVSTRPEEKHKGYARKLFFLLEEQVLKEELRTPAVTLGTAAEHPWLVKMYESWGFETVETKTLPGNSHQTVYMKKSYL</sequence>
<evidence type="ECO:0000313" key="2">
    <source>
        <dbReference type="EMBL" id="BBK24089.1"/>
    </source>
</evidence>
<keyword evidence="2" id="KW-0808">Transferase</keyword>
<evidence type="ECO:0000259" key="1">
    <source>
        <dbReference type="PROSITE" id="PS51186"/>
    </source>
</evidence>
<dbReference type="AlphaFoldDB" id="A0A8D4UT72"/>
<proteinExistence type="predicted"/>
<dbReference type="Pfam" id="PF00583">
    <property type="entry name" value="Acetyltransf_1"/>
    <property type="match status" value="1"/>
</dbReference>
<name>A0A8D4UT72_9FIRM</name>
<dbReference type="InterPro" id="IPR000182">
    <property type="entry name" value="GNAT_dom"/>
</dbReference>
<dbReference type="InterPro" id="IPR016181">
    <property type="entry name" value="Acyl_CoA_acyltransferase"/>
</dbReference>
<reference evidence="3" key="1">
    <citation type="submission" date="2019-05" db="EMBL/GenBank/DDBJ databases">
        <title>Complete genome sequencing of Dialister sp. strain 5BBH33.</title>
        <authorList>
            <person name="Sakamoto M."/>
            <person name="Murakami T."/>
            <person name="Mori H."/>
        </authorList>
    </citation>
    <scope>NUCLEOTIDE SEQUENCE [LARGE SCALE GENOMIC DNA]</scope>
    <source>
        <strain evidence="3">5BBH33</strain>
    </source>
</reference>
<dbReference type="CDD" id="cd04301">
    <property type="entry name" value="NAT_SF"/>
    <property type="match status" value="1"/>
</dbReference>
<evidence type="ECO:0000313" key="3">
    <source>
        <dbReference type="Proteomes" id="UP000320585"/>
    </source>
</evidence>
<dbReference type="GeneID" id="92715244"/>
<organism evidence="2 3">
    <name type="scientific">Dialister hominis</name>
    <dbReference type="NCBI Taxonomy" id="2582419"/>
    <lineage>
        <taxon>Bacteria</taxon>
        <taxon>Bacillati</taxon>
        <taxon>Bacillota</taxon>
        <taxon>Negativicutes</taxon>
        <taxon>Veillonellales</taxon>
        <taxon>Veillonellaceae</taxon>
        <taxon>Dialister</taxon>
    </lineage>
</organism>